<dbReference type="EMBL" id="HE573023">
    <property type="protein sequence ID" value="CCC48948.1"/>
    <property type="molecule type" value="Genomic_DNA"/>
</dbReference>
<dbReference type="SMART" id="SM00054">
    <property type="entry name" value="EFh"/>
    <property type="match status" value="2"/>
</dbReference>
<reference evidence="15" key="1">
    <citation type="journal article" date="2012" name="Proc. Natl. Acad. Sci. U.S.A.">
        <title>Antigenic diversity is generated by distinct evolutionary mechanisms in African trypanosome species.</title>
        <authorList>
            <person name="Jackson A.P."/>
            <person name="Berry A."/>
            <person name="Aslett M."/>
            <person name="Allison H.C."/>
            <person name="Burton P."/>
            <person name="Vavrova-Anderson J."/>
            <person name="Brown R."/>
            <person name="Browne H."/>
            <person name="Corton N."/>
            <person name="Hauser H."/>
            <person name="Gamble J."/>
            <person name="Gilderthorp R."/>
            <person name="Marcello L."/>
            <person name="McQuillan J."/>
            <person name="Otto T.D."/>
            <person name="Quail M.A."/>
            <person name="Sanders M.J."/>
            <person name="van Tonder A."/>
            <person name="Ginger M.L."/>
            <person name="Field M.C."/>
            <person name="Barry J.D."/>
            <person name="Hertz-Fowler C."/>
            <person name="Berriman M."/>
        </authorList>
    </citation>
    <scope>NUCLEOTIDE SEQUENCE</scope>
    <source>
        <strain evidence="15">Y486</strain>
    </source>
</reference>
<evidence type="ECO:0000256" key="6">
    <source>
        <dbReference type="ARBA" id="ARBA00022737"/>
    </source>
</evidence>
<evidence type="ECO:0000256" key="2">
    <source>
        <dbReference type="ARBA" id="ARBA00004569"/>
    </source>
</evidence>
<dbReference type="GO" id="GO:0036444">
    <property type="term" value="P:calcium import into the mitochondrion"/>
    <property type="evidence" value="ECO:0007669"/>
    <property type="project" value="TreeGrafter"/>
</dbReference>
<keyword evidence="7" id="KW-0999">Mitochondrion inner membrane</keyword>
<comment type="subcellular location">
    <subcellularLocation>
        <location evidence="1">Mitochondrion inner membrane</location>
    </subcellularLocation>
    <subcellularLocation>
        <location evidence="2">Mitochondrion intermembrane space</location>
    </subcellularLocation>
</comment>
<keyword evidence="9" id="KW-0809">Transit peptide</keyword>
<evidence type="ECO:0000259" key="14">
    <source>
        <dbReference type="PROSITE" id="PS50222"/>
    </source>
</evidence>
<dbReference type="GO" id="GO:1990246">
    <property type="term" value="C:uniplex complex"/>
    <property type="evidence" value="ECO:0007669"/>
    <property type="project" value="TreeGrafter"/>
</dbReference>
<keyword evidence="4" id="KW-0109">Calcium transport</keyword>
<evidence type="ECO:0000256" key="3">
    <source>
        <dbReference type="ARBA" id="ARBA00022448"/>
    </source>
</evidence>
<evidence type="ECO:0000256" key="9">
    <source>
        <dbReference type="ARBA" id="ARBA00022946"/>
    </source>
</evidence>
<keyword evidence="12" id="KW-0472">Membrane</keyword>
<dbReference type="PROSITE" id="PS00018">
    <property type="entry name" value="EF_HAND_1"/>
    <property type="match status" value="1"/>
</dbReference>
<gene>
    <name evidence="15" type="ORF">TVY486_0702820</name>
</gene>
<sequence>MTTSARVAAAATVTAAGWLAFRGLGDGSWCSAFSPFNKPQPVNNELCSRIAANSSGRLPFRNSTNLRSRFSHYAQHDPVLGEVLDPIGFVACVCLLSDDEWHKLAGGPSDCLPLHVQKRLSNIFRLIDIDFNKTISYNEFCVLFTLLSTRERHMKIAFEVFSTREDGRLSKEGFANLLNTLMVDSAVQIGGDDSKLAVRKSQYSTLYRSKRHDKGAADSLLQSDIFQTSCLARLFFGSDDKGHICFEEFWSPVRRMQWEIRAIEFGLYDWEDCRKIKVCDFQKLLHCDNEVAMMGGDTLSGGHHHIASSKLTDRYITWDLYLKFLDLLRECETVVRGMNLALRAKEKPIANEKEATRSRGLSPFTAGTVDEGLELDADEFHRVLQSCEQLSHLTKDDAKQIIELFDFDHSGRLSPSEFERISQLRASFFFPSQKRFDEPRRNMVQQFVNCLR</sequence>
<dbReference type="PANTHER" id="PTHR12294:SF1">
    <property type="entry name" value="CALCIUM UPTAKE PROTEIN 1, MITOCHONDRIAL"/>
    <property type="match status" value="1"/>
</dbReference>
<evidence type="ECO:0000256" key="1">
    <source>
        <dbReference type="ARBA" id="ARBA00004273"/>
    </source>
</evidence>
<feature type="domain" description="EF-hand" evidence="14">
    <location>
        <begin position="393"/>
        <end position="428"/>
    </location>
</feature>
<dbReference type="InterPro" id="IPR011992">
    <property type="entry name" value="EF-hand-dom_pair"/>
</dbReference>
<keyword evidence="8" id="KW-0106">Calcium</keyword>
<dbReference type="InterPro" id="IPR039800">
    <property type="entry name" value="MICU1/2/3"/>
</dbReference>
<dbReference type="Gene3D" id="1.10.238.10">
    <property type="entry name" value="EF-hand"/>
    <property type="match status" value="2"/>
</dbReference>
<evidence type="ECO:0000256" key="8">
    <source>
        <dbReference type="ARBA" id="ARBA00022837"/>
    </source>
</evidence>
<evidence type="ECO:0000256" key="4">
    <source>
        <dbReference type="ARBA" id="ARBA00022568"/>
    </source>
</evidence>
<dbReference type="InterPro" id="IPR002048">
    <property type="entry name" value="EF_hand_dom"/>
</dbReference>
<protein>
    <recommendedName>
        <fullName evidence="14">EF-hand domain-containing protein</fullName>
    </recommendedName>
</protein>
<dbReference type="OMA" id="INSASWW"/>
<dbReference type="GO" id="GO:0051560">
    <property type="term" value="P:mitochondrial calcium ion homeostasis"/>
    <property type="evidence" value="ECO:0007669"/>
    <property type="project" value="TreeGrafter"/>
</dbReference>
<keyword evidence="6" id="KW-0677">Repeat</keyword>
<comment type="similarity">
    <text evidence="13">Belongs to the MICU1 family. MICU1 subfamily.</text>
</comment>
<evidence type="ECO:0000256" key="5">
    <source>
        <dbReference type="ARBA" id="ARBA00022723"/>
    </source>
</evidence>
<accession>G0TYA3</accession>
<evidence type="ECO:0000256" key="12">
    <source>
        <dbReference type="ARBA" id="ARBA00023136"/>
    </source>
</evidence>
<dbReference type="GO" id="GO:0005758">
    <property type="term" value="C:mitochondrial intermembrane space"/>
    <property type="evidence" value="ECO:0007669"/>
    <property type="project" value="UniProtKB-SubCell"/>
</dbReference>
<dbReference type="SUPFAM" id="SSF47473">
    <property type="entry name" value="EF-hand"/>
    <property type="match status" value="2"/>
</dbReference>
<evidence type="ECO:0000256" key="11">
    <source>
        <dbReference type="ARBA" id="ARBA00023128"/>
    </source>
</evidence>
<keyword evidence="11" id="KW-0496">Mitochondrion</keyword>
<keyword evidence="10" id="KW-0406">Ion transport</keyword>
<dbReference type="AlphaFoldDB" id="G0TYA3"/>
<organism evidence="15">
    <name type="scientific">Trypanosoma vivax (strain Y486)</name>
    <dbReference type="NCBI Taxonomy" id="1055687"/>
    <lineage>
        <taxon>Eukaryota</taxon>
        <taxon>Discoba</taxon>
        <taxon>Euglenozoa</taxon>
        <taxon>Kinetoplastea</taxon>
        <taxon>Metakinetoplastina</taxon>
        <taxon>Trypanosomatida</taxon>
        <taxon>Trypanosomatidae</taxon>
        <taxon>Trypanosoma</taxon>
        <taxon>Duttonella</taxon>
    </lineage>
</organism>
<dbReference type="VEuPathDB" id="TriTrypDB:TvY486_0702820"/>
<dbReference type="PROSITE" id="PS50222">
    <property type="entry name" value="EF_HAND_2"/>
    <property type="match status" value="2"/>
</dbReference>
<dbReference type="InterPro" id="IPR018247">
    <property type="entry name" value="EF_Hand_1_Ca_BS"/>
</dbReference>
<evidence type="ECO:0000313" key="15">
    <source>
        <dbReference type="EMBL" id="CCC48948.1"/>
    </source>
</evidence>
<keyword evidence="3" id="KW-0813">Transport</keyword>
<dbReference type="GO" id="GO:0005509">
    <property type="term" value="F:calcium ion binding"/>
    <property type="evidence" value="ECO:0007669"/>
    <property type="project" value="InterPro"/>
</dbReference>
<dbReference type="PANTHER" id="PTHR12294">
    <property type="entry name" value="EF HAND DOMAIN FAMILY A1,A2-RELATED"/>
    <property type="match status" value="1"/>
</dbReference>
<evidence type="ECO:0000256" key="7">
    <source>
        <dbReference type="ARBA" id="ARBA00022792"/>
    </source>
</evidence>
<feature type="domain" description="EF-hand" evidence="14">
    <location>
        <begin position="115"/>
        <end position="150"/>
    </location>
</feature>
<evidence type="ECO:0000256" key="10">
    <source>
        <dbReference type="ARBA" id="ARBA00023065"/>
    </source>
</evidence>
<dbReference type="CDD" id="cd00051">
    <property type="entry name" value="EFh"/>
    <property type="match status" value="1"/>
</dbReference>
<keyword evidence="5" id="KW-0479">Metal-binding</keyword>
<proteinExistence type="inferred from homology"/>
<name>G0TYA3_TRYVY</name>
<evidence type="ECO:0000256" key="13">
    <source>
        <dbReference type="ARBA" id="ARBA00038333"/>
    </source>
</evidence>